<dbReference type="RefSeq" id="WP_142898384.1">
    <property type="nucleotide sequence ID" value="NZ_ML660059.1"/>
</dbReference>
<dbReference type="Pfam" id="PF06718">
    <property type="entry name" value="DUF1203"/>
    <property type="match status" value="1"/>
</dbReference>
<organism evidence="1 2">
    <name type="scientific">Denitrobaculum tricleocarpae</name>
    <dbReference type="NCBI Taxonomy" id="2591009"/>
    <lineage>
        <taxon>Bacteria</taxon>
        <taxon>Pseudomonadati</taxon>
        <taxon>Pseudomonadota</taxon>
        <taxon>Alphaproteobacteria</taxon>
        <taxon>Rhodospirillales</taxon>
        <taxon>Rhodospirillaceae</taxon>
        <taxon>Denitrobaculum</taxon>
    </lineage>
</organism>
<dbReference type="InterPro" id="IPR009593">
    <property type="entry name" value="DUF1203"/>
</dbReference>
<dbReference type="Proteomes" id="UP000315252">
    <property type="component" value="Unassembled WGS sequence"/>
</dbReference>
<dbReference type="EMBL" id="VHSH01000008">
    <property type="protein sequence ID" value="TQV76121.1"/>
    <property type="molecule type" value="Genomic_DNA"/>
</dbReference>
<evidence type="ECO:0000313" key="1">
    <source>
        <dbReference type="EMBL" id="TQV76121.1"/>
    </source>
</evidence>
<dbReference type="AlphaFoldDB" id="A0A545TG16"/>
<protein>
    <submittedName>
        <fullName evidence="1">DUF1203 domain-containing protein</fullName>
    </submittedName>
</protein>
<evidence type="ECO:0000313" key="2">
    <source>
        <dbReference type="Proteomes" id="UP000315252"/>
    </source>
</evidence>
<comment type="caution">
    <text evidence="1">The sequence shown here is derived from an EMBL/GenBank/DDBJ whole genome shotgun (WGS) entry which is preliminary data.</text>
</comment>
<keyword evidence="2" id="KW-1185">Reference proteome</keyword>
<sequence length="68" mass="7702">MDRVPELLRARALSLRGFDTSGMTRETEVIDGTRVEEMIARIFSNPEVSYIHIHNAAAGCYHGRVERV</sequence>
<reference evidence="1 2" key="1">
    <citation type="submission" date="2019-06" db="EMBL/GenBank/DDBJ databases">
        <title>Whole genome sequence for Rhodospirillaceae sp. R148.</title>
        <authorList>
            <person name="Wang G."/>
        </authorList>
    </citation>
    <scope>NUCLEOTIDE SEQUENCE [LARGE SCALE GENOMIC DNA]</scope>
    <source>
        <strain evidence="1 2">R148</strain>
    </source>
</reference>
<proteinExistence type="predicted"/>
<gene>
    <name evidence="1" type="ORF">FKG95_20975</name>
</gene>
<accession>A0A545TG16</accession>
<dbReference type="OrthoDB" id="5953307at2"/>
<name>A0A545TG16_9PROT</name>